<dbReference type="Gene3D" id="2.60.120.1440">
    <property type="match status" value="1"/>
</dbReference>
<dbReference type="GO" id="GO:0016989">
    <property type="term" value="F:sigma factor antagonist activity"/>
    <property type="evidence" value="ECO:0007669"/>
    <property type="project" value="TreeGrafter"/>
</dbReference>
<dbReference type="AlphaFoldDB" id="A0A939G310"/>
<evidence type="ECO:0000313" key="4">
    <source>
        <dbReference type="EMBL" id="MBO0930155.1"/>
    </source>
</evidence>
<dbReference type="Pfam" id="PF04773">
    <property type="entry name" value="FecR"/>
    <property type="match status" value="1"/>
</dbReference>
<evidence type="ECO:0000259" key="2">
    <source>
        <dbReference type="Pfam" id="PF04773"/>
    </source>
</evidence>
<protein>
    <submittedName>
        <fullName evidence="4">FecR family protein</fullName>
    </submittedName>
</protein>
<comment type="caution">
    <text evidence="4">The sequence shown here is derived from an EMBL/GenBank/DDBJ whole genome shotgun (WGS) entry which is preliminary data.</text>
</comment>
<evidence type="ECO:0000313" key="5">
    <source>
        <dbReference type="Proteomes" id="UP000664795"/>
    </source>
</evidence>
<gene>
    <name evidence="4" type="ORF">J2I48_04075</name>
</gene>
<keyword evidence="5" id="KW-1185">Reference proteome</keyword>
<dbReference type="EMBL" id="JAFMYU010000002">
    <property type="protein sequence ID" value="MBO0930155.1"/>
    <property type="molecule type" value="Genomic_DNA"/>
</dbReference>
<dbReference type="InterPro" id="IPR012373">
    <property type="entry name" value="Ferrdict_sens_TM"/>
</dbReference>
<feature type="transmembrane region" description="Helical" evidence="1">
    <location>
        <begin position="89"/>
        <end position="106"/>
    </location>
</feature>
<accession>A0A939G310</accession>
<dbReference type="Proteomes" id="UP000664795">
    <property type="component" value="Unassembled WGS sequence"/>
</dbReference>
<dbReference type="RefSeq" id="WP_207334115.1">
    <property type="nucleotide sequence ID" value="NZ_JAFMYU010000002.1"/>
</dbReference>
<proteinExistence type="predicted"/>
<keyword evidence="1" id="KW-1133">Transmembrane helix</keyword>
<evidence type="ECO:0000256" key="1">
    <source>
        <dbReference type="SAM" id="Phobius"/>
    </source>
</evidence>
<keyword evidence="1" id="KW-0812">Transmembrane</keyword>
<organism evidence="4 5">
    <name type="scientific">Fibrella aquatilis</name>
    <dbReference type="NCBI Taxonomy" id="2817059"/>
    <lineage>
        <taxon>Bacteria</taxon>
        <taxon>Pseudomonadati</taxon>
        <taxon>Bacteroidota</taxon>
        <taxon>Cytophagia</taxon>
        <taxon>Cytophagales</taxon>
        <taxon>Spirosomataceae</taxon>
        <taxon>Fibrella</taxon>
    </lineage>
</organism>
<dbReference type="Gene3D" id="3.55.50.30">
    <property type="match status" value="1"/>
</dbReference>
<dbReference type="PANTHER" id="PTHR30273:SF2">
    <property type="entry name" value="PROTEIN FECR"/>
    <property type="match status" value="1"/>
</dbReference>
<dbReference type="InterPro" id="IPR006860">
    <property type="entry name" value="FecR"/>
</dbReference>
<dbReference type="Pfam" id="PF16344">
    <property type="entry name" value="FecR_C"/>
    <property type="match status" value="1"/>
</dbReference>
<dbReference type="PIRSF" id="PIRSF018266">
    <property type="entry name" value="FecR"/>
    <property type="match status" value="1"/>
</dbReference>
<feature type="domain" description="Protein FecR C-terminal" evidence="3">
    <location>
        <begin position="288"/>
        <end position="355"/>
    </location>
</feature>
<dbReference type="PANTHER" id="PTHR30273">
    <property type="entry name" value="PERIPLASMIC SIGNAL SENSOR AND SIGMA FACTOR ACTIVATOR FECR-RELATED"/>
    <property type="match status" value="1"/>
</dbReference>
<evidence type="ECO:0000259" key="3">
    <source>
        <dbReference type="Pfam" id="PF16344"/>
    </source>
</evidence>
<sequence length="363" mass="39636">MTQSQFKQLLRRYLDGQASDEELRLIDRWYDSLNESVTYQFSADEQTRIKARMWATIDAQTSAELLTETPIRPLHDTVSGQKLLWRRPFAVVAAAMVLLVGGWVAIRASRALEEPLGPFKGELATVSAGLIERTNTTSHALRLTLTDGSSVVLTPNSAVRYPARFAPDHRDVYLTGSAFFSVSKDPQRPFRVSTERVVTQVLGTSFWMKTAPDADRVDVDVITGKVSVFARKPAAATATAKQVSPGVVLTPNQKVTVFGDDLWQTGLVAKPEPIRPDQPDAPAPMITLTFNEVPLPAVLSRLGEVYGIDMDLANAGLSACTFSGNISNLPLYTQLELICRAVGADYAVRGTRILISGKGCGRD</sequence>
<keyword evidence="1" id="KW-0472">Membrane</keyword>
<reference evidence="4 5" key="1">
    <citation type="submission" date="2021-03" db="EMBL/GenBank/DDBJ databases">
        <title>Fibrella sp. HMF5036 genome sequencing and assembly.</title>
        <authorList>
            <person name="Kang H."/>
            <person name="Kim H."/>
            <person name="Bae S."/>
            <person name="Joh K."/>
        </authorList>
    </citation>
    <scope>NUCLEOTIDE SEQUENCE [LARGE SCALE GENOMIC DNA]</scope>
    <source>
        <strain evidence="4 5">HMF5036</strain>
    </source>
</reference>
<dbReference type="InterPro" id="IPR032508">
    <property type="entry name" value="FecR_C"/>
</dbReference>
<feature type="domain" description="FecR protein" evidence="2">
    <location>
        <begin position="138"/>
        <end position="226"/>
    </location>
</feature>
<name>A0A939G310_9BACT</name>